<accession>A0A9W7W0Q9</accession>
<dbReference type="AlphaFoldDB" id="A0A9W7W0Q9"/>
<feature type="non-terminal residue" evidence="2">
    <location>
        <position position="82"/>
    </location>
</feature>
<dbReference type="EMBL" id="RIBY02002042">
    <property type="protein sequence ID" value="KAH9826057.1"/>
    <property type="molecule type" value="Genomic_DNA"/>
</dbReference>
<reference evidence="2 3" key="1">
    <citation type="journal article" date="2018" name="IMA Fungus">
        <title>IMA Genome-F 10: Nine draft genome sequences of Claviceps purpurea s.lat., including C. arundinis, C. humidiphila, and C. cf. spartinae, pseudomolecules for the pitch canker pathogen Fusarium circinatum, draft genome of Davidsoniella eucalypti, Grosmannia galeiformis, Quambalaria eucalypti, and Teratosphaeria destructans.</title>
        <authorList>
            <person name="Wingfield B.D."/>
            <person name="Liu M."/>
            <person name="Nguyen H.D."/>
            <person name="Lane F.A."/>
            <person name="Morgan S.W."/>
            <person name="De Vos L."/>
            <person name="Wilken P.M."/>
            <person name="Duong T.A."/>
            <person name="Aylward J."/>
            <person name="Coetzee M.P."/>
            <person name="Dadej K."/>
            <person name="De Beer Z.W."/>
            <person name="Findlay W."/>
            <person name="Havenga M."/>
            <person name="Kolarik M."/>
            <person name="Menzies J.G."/>
            <person name="Naidoo K."/>
            <person name="Pochopski O."/>
            <person name="Shoukouhi P."/>
            <person name="Santana Q.C."/>
            <person name="Seifert K.A."/>
            <person name="Soal N."/>
            <person name="Steenkamp E.T."/>
            <person name="Tatham C.T."/>
            <person name="van der Nest M.A."/>
            <person name="Wingfield M.J."/>
        </authorList>
    </citation>
    <scope>NUCLEOTIDE SEQUENCE [LARGE SCALE GENOMIC DNA]</scope>
    <source>
        <strain evidence="2">CMW44962</strain>
    </source>
</reference>
<evidence type="ECO:0000313" key="3">
    <source>
        <dbReference type="Proteomes" id="UP001138500"/>
    </source>
</evidence>
<feature type="compositionally biased region" description="Basic and acidic residues" evidence="1">
    <location>
        <begin position="12"/>
        <end position="24"/>
    </location>
</feature>
<dbReference type="Proteomes" id="UP001138500">
    <property type="component" value="Unassembled WGS sequence"/>
</dbReference>
<comment type="caution">
    <text evidence="2">The sequence shown here is derived from an EMBL/GenBank/DDBJ whole genome shotgun (WGS) entry which is preliminary data.</text>
</comment>
<feature type="region of interest" description="Disordered" evidence="1">
    <location>
        <begin position="1"/>
        <end position="82"/>
    </location>
</feature>
<name>A0A9W7W0Q9_9PEZI</name>
<gene>
    <name evidence="2" type="ORF">Tdes44962_MAKER10103</name>
</gene>
<evidence type="ECO:0000256" key="1">
    <source>
        <dbReference type="SAM" id="MobiDB-lite"/>
    </source>
</evidence>
<evidence type="ECO:0000313" key="2">
    <source>
        <dbReference type="EMBL" id="KAH9826057.1"/>
    </source>
</evidence>
<reference evidence="2 3" key="2">
    <citation type="journal article" date="2021" name="Curr. Genet.">
        <title>Genetic response to nitrogen starvation in the aggressive Eucalyptus foliar pathogen Teratosphaeria destructans.</title>
        <authorList>
            <person name="Havenga M."/>
            <person name="Wingfield B.D."/>
            <person name="Wingfield M.J."/>
            <person name="Dreyer L.L."/>
            <person name="Roets F."/>
            <person name="Aylward J."/>
        </authorList>
    </citation>
    <scope>NUCLEOTIDE SEQUENCE [LARGE SCALE GENOMIC DNA]</scope>
    <source>
        <strain evidence="2">CMW44962</strain>
    </source>
</reference>
<protein>
    <submittedName>
        <fullName evidence="2">Uncharacterized protein</fullName>
    </submittedName>
</protein>
<feature type="compositionally biased region" description="Basic residues" evidence="1">
    <location>
        <begin position="68"/>
        <end position="82"/>
    </location>
</feature>
<keyword evidence="3" id="KW-1185">Reference proteome</keyword>
<sequence>MDRTNNGAAGRSQDHPGGAREWDAGGRSSVESQSSKLQKKRSTGGVRNASHPLPPVTGRRASVLAGHGKQRKGSLRNAVRKI</sequence>
<dbReference type="OrthoDB" id="5428925at2759"/>
<proteinExistence type="predicted"/>
<organism evidence="2 3">
    <name type="scientific">Teratosphaeria destructans</name>
    <dbReference type="NCBI Taxonomy" id="418781"/>
    <lineage>
        <taxon>Eukaryota</taxon>
        <taxon>Fungi</taxon>
        <taxon>Dikarya</taxon>
        <taxon>Ascomycota</taxon>
        <taxon>Pezizomycotina</taxon>
        <taxon>Dothideomycetes</taxon>
        <taxon>Dothideomycetidae</taxon>
        <taxon>Mycosphaerellales</taxon>
        <taxon>Teratosphaeriaceae</taxon>
        <taxon>Teratosphaeria</taxon>
    </lineage>
</organism>